<dbReference type="GO" id="GO:0001729">
    <property type="term" value="F:ceramide kinase activity"/>
    <property type="evidence" value="ECO:0007669"/>
    <property type="project" value="TreeGrafter"/>
</dbReference>
<protein>
    <submittedName>
        <fullName evidence="2">Acylglycerol kinase isoform 1</fullName>
    </submittedName>
</protein>
<evidence type="ECO:0000313" key="2">
    <source>
        <dbReference type="EMBL" id="TNN09506.1"/>
    </source>
</evidence>
<dbReference type="OrthoDB" id="9979394at2759"/>
<dbReference type="PANTHER" id="PTHR12358">
    <property type="entry name" value="SPHINGOSINE KINASE"/>
    <property type="match status" value="1"/>
</dbReference>
<sequence length="431" mass="48940">MVAVWRVVVGHPKKLVVGTLCSVYCYKFAKEKYRDYVLHREICSNVCSENYKTVNSTQHLRSLTVFVNPFSRHGKVLKEFENNASPILNLSGLDVKMVYLDTDSEIKDFVSVLDPSNTDGIIVAGDDNMIQKAVTSLLCRDDFKTTSLWSLPVGAVPVGIWNGFVNSVHEKTVTPMWFYNVLQSVIQQNTERRNILKVRVVSEDDKLIEQQKTSSATAYSLLGIEWSIWRDIELGGGYGASAKRKKPRNPNDHRGVLTTLSISTPSSWSRNFGALWRSSWYWLRSSENHTQIYPHNTLKASSDFSSDPSFPVLKKNSAKRVKLARLSYAPVCTGCSKCWEKKLMSYKESRYLVTKKPTSLLLRIFGFSLGNRNNMSTTYETKTGRFYEMQKQLKAKSLTDNPECEVEKELIVYDTSGLMITPEGVRLCVLL</sequence>
<dbReference type="Proteomes" id="UP000311919">
    <property type="component" value="Unassembled WGS sequence"/>
</dbReference>
<dbReference type="PANTHER" id="PTHR12358:SF31">
    <property type="entry name" value="ACYLGLYCEROL KINASE, MITOCHONDRIAL"/>
    <property type="match status" value="1"/>
</dbReference>
<dbReference type="EMBL" id="SKCS01000394">
    <property type="protein sequence ID" value="TNN09506.1"/>
    <property type="molecule type" value="Genomic_DNA"/>
</dbReference>
<dbReference type="InterPro" id="IPR017438">
    <property type="entry name" value="ATP-NAD_kinase_N"/>
</dbReference>
<dbReference type="GO" id="GO:0005739">
    <property type="term" value="C:mitochondrion"/>
    <property type="evidence" value="ECO:0007669"/>
    <property type="project" value="TreeGrafter"/>
</dbReference>
<dbReference type="Gene3D" id="3.40.50.10330">
    <property type="entry name" value="Probable inorganic polyphosphate/atp-NAD kinase, domain 1"/>
    <property type="match status" value="1"/>
</dbReference>
<dbReference type="GO" id="GO:0046513">
    <property type="term" value="P:ceramide biosynthetic process"/>
    <property type="evidence" value="ECO:0007669"/>
    <property type="project" value="TreeGrafter"/>
</dbReference>
<keyword evidence="3" id="KW-1185">Reference proteome</keyword>
<dbReference type="InterPro" id="IPR001206">
    <property type="entry name" value="Diacylglycerol_kinase_cat_dom"/>
</dbReference>
<evidence type="ECO:0000313" key="3">
    <source>
        <dbReference type="Proteomes" id="UP000311919"/>
    </source>
</evidence>
<dbReference type="Pfam" id="PF00781">
    <property type="entry name" value="DAGK_cat"/>
    <property type="match status" value="1"/>
</dbReference>
<name>A0A4Z2CZ30_SCHJA</name>
<gene>
    <name evidence="2" type="ORF">EWB00_006231</name>
</gene>
<dbReference type="PROSITE" id="PS50146">
    <property type="entry name" value="DAGK"/>
    <property type="match status" value="1"/>
</dbReference>
<proteinExistence type="predicted"/>
<dbReference type="GO" id="GO:0047620">
    <property type="term" value="F:acylglycerol kinase activity"/>
    <property type="evidence" value="ECO:0007669"/>
    <property type="project" value="TreeGrafter"/>
</dbReference>
<dbReference type="SUPFAM" id="SSF111331">
    <property type="entry name" value="NAD kinase/diacylglycerol kinase-like"/>
    <property type="match status" value="1"/>
</dbReference>
<keyword evidence="2" id="KW-0418">Kinase</keyword>
<organism evidence="2 3">
    <name type="scientific">Schistosoma japonicum</name>
    <name type="common">Blood fluke</name>
    <dbReference type="NCBI Taxonomy" id="6182"/>
    <lineage>
        <taxon>Eukaryota</taxon>
        <taxon>Metazoa</taxon>
        <taxon>Spiralia</taxon>
        <taxon>Lophotrochozoa</taxon>
        <taxon>Platyhelminthes</taxon>
        <taxon>Trematoda</taxon>
        <taxon>Digenea</taxon>
        <taxon>Strigeidida</taxon>
        <taxon>Schistosomatoidea</taxon>
        <taxon>Schistosomatidae</taxon>
        <taxon>Schistosoma</taxon>
    </lineage>
</organism>
<dbReference type="GO" id="GO:0046512">
    <property type="term" value="P:sphingosine biosynthetic process"/>
    <property type="evidence" value="ECO:0007669"/>
    <property type="project" value="TreeGrafter"/>
</dbReference>
<dbReference type="InterPro" id="IPR050187">
    <property type="entry name" value="Lipid_Phosphate_FormReg"/>
</dbReference>
<accession>A0A4Z2CZ30</accession>
<dbReference type="GO" id="GO:0016020">
    <property type="term" value="C:membrane"/>
    <property type="evidence" value="ECO:0007669"/>
    <property type="project" value="TreeGrafter"/>
</dbReference>
<dbReference type="AlphaFoldDB" id="A0A4Z2CZ30"/>
<dbReference type="GO" id="GO:0004143">
    <property type="term" value="F:ATP-dependent diacylglycerol kinase activity"/>
    <property type="evidence" value="ECO:0007669"/>
    <property type="project" value="TreeGrafter"/>
</dbReference>
<feature type="domain" description="DAGKc" evidence="1">
    <location>
        <begin position="58"/>
        <end position="169"/>
    </location>
</feature>
<evidence type="ECO:0000259" key="1">
    <source>
        <dbReference type="PROSITE" id="PS50146"/>
    </source>
</evidence>
<keyword evidence="2" id="KW-0808">Transferase</keyword>
<dbReference type="InterPro" id="IPR016064">
    <property type="entry name" value="NAD/diacylglycerol_kinase_sf"/>
</dbReference>
<reference evidence="2 3" key="1">
    <citation type="submission" date="2019-03" db="EMBL/GenBank/DDBJ databases">
        <title>An improved genome assembly of the fluke Schistosoma japonicum.</title>
        <authorList>
            <person name="Hu W."/>
            <person name="Luo F."/>
            <person name="Yin M."/>
            <person name="Mo X."/>
            <person name="Sun C."/>
            <person name="Wu Q."/>
            <person name="Zhu B."/>
            <person name="Xiang M."/>
            <person name="Wang J."/>
            <person name="Wang Y."/>
            <person name="Zhang T."/>
            <person name="Xu B."/>
            <person name="Zheng H."/>
            <person name="Feng Z."/>
        </authorList>
    </citation>
    <scope>NUCLEOTIDE SEQUENCE [LARGE SCALE GENOMIC DNA]</scope>
    <source>
        <strain evidence="2">HuSjv2</strain>
        <tissue evidence="2">Worms</tissue>
    </source>
</reference>
<comment type="caution">
    <text evidence="2">The sequence shown here is derived from an EMBL/GenBank/DDBJ whole genome shotgun (WGS) entry which is preliminary data.</text>
</comment>